<accession>A0A4Q9VVI6</accession>
<comment type="caution">
    <text evidence="7">The sequence shown here is derived from an EMBL/GenBank/DDBJ whole genome shotgun (WGS) entry which is preliminary data.</text>
</comment>
<keyword evidence="5 6" id="KW-0663">Pyridoxal phosphate</keyword>
<dbReference type="PANTHER" id="PTHR11986">
    <property type="entry name" value="AMINOTRANSFERASE CLASS III"/>
    <property type="match status" value="1"/>
</dbReference>
<keyword evidence="4 7" id="KW-0808">Transferase</keyword>
<dbReference type="SUPFAM" id="SSF53383">
    <property type="entry name" value="PLP-dependent transferases"/>
    <property type="match status" value="1"/>
</dbReference>
<dbReference type="CDD" id="cd00610">
    <property type="entry name" value="OAT_like"/>
    <property type="match status" value="1"/>
</dbReference>
<dbReference type="InterPro" id="IPR049704">
    <property type="entry name" value="Aminotrans_3_PPA_site"/>
</dbReference>
<dbReference type="GO" id="GO:0034386">
    <property type="term" value="F:4-aminobutyrate:2-oxoglutarate transaminase activity"/>
    <property type="evidence" value="ECO:0007669"/>
    <property type="project" value="UniProtKB-EC"/>
</dbReference>
<evidence type="ECO:0000313" key="7">
    <source>
        <dbReference type="EMBL" id="TBW39058.1"/>
    </source>
</evidence>
<protein>
    <submittedName>
        <fullName evidence="7">4-aminobutyrate--2-oxoglutarate transaminase</fullName>
        <ecNumber evidence="7">2.6.1.19</ecNumber>
    </submittedName>
</protein>
<name>A0A4Q9VVI6_9HYPH</name>
<evidence type="ECO:0000256" key="4">
    <source>
        <dbReference type="ARBA" id="ARBA00022679"/>
    </source>
</evidence>
<dbReference type="OrthoDB" id="9801834at2"/>
<dbReference type="FunFam" id="3.40.640.10:FF:000013">
    <property type="entry name" value="4-aminobutyrate aminotransferase"/>
    <property type="match status" value="1"/>
</dbReference>
<evidence type="ECO:0000256" key="1">
    <source>
        <dbReference type="ARBA" id="ARBA00001933"/>
    </source>
</evidence>
<dbReference type="InterPro" id="IPR015421">
    <property type="entry name" value="PyrdxlP-dep_Trfase_major"/>
</dbReference>
<dbReference type="Gene3D" id="3.90.1150.10">
    <property type="entry name" value="Aspartate Aminotransferase, domain 1"/>
    <property type="match status" value="1"/>
</dbReference>
<keyword evidence="3 7" id="KW-0032">Aminotransferase</keyword>
<dbReference type="GO" id="GO:0030170">
    <property type="term" value="F:pyridoxal phosphate binding"/>
    <property type="evidence" value="ECO:0007669"/>
    <property type="project" value="InterPro"/>
</dbReference>
<dbReference type="GO" id="GO:0009448">
    <property type="term" value="P:gamma-aminobutyric acid metabolic process"/>
    <property type="evidence" value="ECO:0007669"/>
    <property type="project" value="InterPro"/>
</dbReference>
<dbReference type="EC" id="2.6.1.19" evidence="7"/>
<dbReference type="EMBL" id="SJFN01000009">
    <property type="protein sequence ID" value="TBW39058.1"/>
    <property type="molecule type" value="Genomic_DNA"/>
</dbReference>
<evidence type="ECO:0000256" key="6">
    <source>
        <dbReference type="RuleBase" id="RU003560"/>
    </source>
</evidence>
<evidence type="ECO:0000256" key="5">
    <source>
        <dbReference type="ARBA" id="ARBA00022898"/>
    </source>
</evidence>
<comment type="similarity">
    <text evidence="2 6">Belongs to the class-III pyridoxal-phosphate-dependent aminotransferase family.</text>
</comment>
<dbReference type="InterPro" id="IPR015422">
    <property type="entry name" value="PyrdxlP-dep_Trfase_small"/>
</dbReference>
<dbReference type="Gene3D" id="3.40.640.10">
    <property type="entry name" value="Type I PLP-dependent aspartate aminotransferase-like (Major domain)"/>
    <property type="match status" value="1"/>
</dbReference>
<dbReference type="InterPro" id="IPR050103">
    <property type="entry name" value="Class-III_PLP-dep_AT"/>
</dbReference>
<dbReference type="InterPro" id="IPR005814">
    <property type="entry name" value="Aminotrans_3"/>
</dbReference>
<dbReference type="NCBIfam" id="TIGR00700">
    <property type="entry name" value="GABAtrnsam"/>
    <property type="match status" value="1"/>
</dbReference>
<dbReference type="PROSITE" id="PS00600">
    <property type="entry name" value="AA_TRANSFER_CLASS_3"/>
    <property type="match status" value="1"/>
</dbReference>
<evidence type="ECO:0000256" key="2">
    <source>
        <dbReference type="ARBA" id="ARBA00008954"/>
    </source>
</evidence>
<evidence type="ECO:0000313" key="8">
    <source>
        <dbReference type="Proteomes" id="UP000292781"/>
    </source>
</evidence>
<proteinExistence type="inferred from homology"/>
<dbReference type="InterPro" id="IPR004632">
    <property type="entry name" value="4NH2But_aminotransferase_bac"/>
</dbReference>
<comment type="cofactor">
    <cofactor evidence="1">
        <name>pyridoxal 5'-phosphate</name>
        <dbReference type="ChEBI" id="CHEBI:597326"/>
    </cofactor>
</comment>
<dbReference type="GO" id="GO:0042802">
    <property type="term" value="F:identical protein binding"/>
    <property type="evidence" value="ECO:0007669"/>
    <property type="project" value="TreeGrafter"/>
</dbReference>
<reference evidence="7 8" key="1">
    <citation type="submission" date="2019-02" db="EMBL/GenBank/DDBJ databases">
        <title>Siculibacillus lacustris gen. nov., sp. nov., a new rosette-forming bacterium isolated from a freshwater crater lake (Lake St. Ana, Romania).</title>
        <authorList>
            <person name="Felfoldi T."/>
            <person name="Marton Z."/>
            <person name="Szabo A."/>
            <person name="Mentes A."/>
            <person name="Boka K."/>
            <person name="Marialigeti K."/>
            <person name="Mathe I."/>
            <person name="Koncz M."/>
            <person name="Schumann P."/>
            <person name="Toth E."/>
        </authorList>
    </citation>
    <scope>NUCLEOTIDE SEQUENCE [LARGE SCALE GENOMIC DNA]</scope>
    <source>
        <strain evidence="7 8">SA-279</strain>
    </source>
</reference>
<dbReference type="Proteomes" id="UP000292781">
    <property type="component" value="Unassembled WGS sequence"/>
</dbReference>
<dbReference type="RefSeq" id="WP_131307988.1">
    <property type="nucleotide sequence ID" value="NZ_SJFN01000009.1"/>
</dbReference>
<sequence>MTANADLLARRLAAVPRGVATAFPVFADRAANAELWDVEGKRYVDFAGGIAVLNTGHRHPRVMAAVQRQLERFTHTAFQVIAYESYIELAERLNARAPFSGPAKTIFFTTGGEALENAVKIARAATGRSGVITFTGGFHGRTMLTMAMTGKVAPYKKKFGPLPAEVWHLPFPNELTGVTVEQTLDALGFLFRADIEPERVAAIVVEPVQGEGGFYETPSVLWKALRQICDTHGIVLVADEVQTGFGRTGKLFAVEHSGVEPDLVTMAKSLGGGFPISGVLGRAHLMDAAEPGGLGGTYGGSPVACAAALAVLDTIDQDGLLARADAVGAKIKARLATIAARNDTVPITAIRGRGAMIGFDLVESHGDYRPDADATKRVVAAALDAGLILLSCGVAGNVIRILVPLTVEDSVLDDGLAALETALIAARRP</sequence>
<dbReference type="PIRSF" id="PIRSF000521">
    <property type="entry name" value="Transaminase_4ab_Lys_Orn"/>
    <property type="match status" value="1"/>
</dbReference>
<dbReference type="Pfam" id="PF00202">
    <property type="entry name" value="Aminotran_3"/>
    <property type="match status" value="1"/>
</dbReference>
<organism evidence="7 8">
    <name type="scientific">Siculibacillus lacustris</name>
    <dbReference type="NCBI Taxonomy" id="1549641"/>
    <lineage>
        <taxon>Bacteria</taxon>
        <taxon>Pseudomonadati</taxon>
        <taxon>Pseudomonadota</taxon>
        <taxon>Alphaproteobacteria</taxon>
        <taxon>Hyphomicrobiales</taxon>
        <taxon>Ancalomicrobiaceae</taxon>
        <taxon>Siculibacillus</taxon>
    </lineage>
</organism>
<gene>
    <name evidence="7" type="primary">gabT</name>
    <name evidence="7" type="ORF">EYW49_07980</name>
</gene>
<evidence type="ECO:0000256" key="3">
    <source>
        <dbReference type="ARBA" id="ARBA00022576"/>
    </source>
</evidence>
<keyword evidence="8" id="KW-1185">Reference proteome</keyword>
<dbReference type="AlphaFoldDB" id="A0A4Q9VVI6"/>
<dbReference type="InterPro" id="IPR015424">
    <property type="entry name" value="PyrdxlP-dep_Trfase"/>
</dbReference>